<protein>
    <recommendedName>
        <fullName evidence="3">PilZ domain-containing protein</fullName>
    </recommendedName>
</protein>
<evidence type="ECO:0008006" key="3">
    <source>
        <dbReference type="Google" id="ProtNLM"/>
    </source>
</evidence>
<sequence length="214" mass="25117">MDRKSFIKRIFLVFFPGNSIRVYIKDDVLRAKIKVFKGKEIQLISPKYDFNLGEEVTLESIFEGAYYQANFQIKDIKNFGETEVMLSLNLTSTFKIKNKRVNERHYISIPVLIEDKYKGLIWDLNENFLGVVILNDYLNIIKKSISIKLSIVDFNIVFHGTIAKIRQEFFNLSKFIYEIKILQDPTGLFGKYLEFIGGQNFFEDKQNLEVQPDE</sequence>
<dbReference type="STRING" id="1122195.SAMN02745164_01333"/>
<proteinExistence type="predicted"/>
<organism evidence="1 2">
    <name type="scientific">Marinitoga hydrogenitolerans (strain DSM 16785 / JCM 12826 / AT1271)</name>
    <dbReference type="NCBI Taxonomy" id="1122195"/>
    <lineage>
        <taxon>Bacteria</taxon>
        <taxon>Thermotogati</taxon>
        <taxon>Thermotogota</taxon>
        <taxon>Thermotogae</taxon>
        <taxon>Petrotogales</taxon>
        <taxon>Petrotogaceae</taxon>
        <taxon>Marinitoga</taxon>
    </lineage>
</organism>
<evidence type="ECO:0000313" key="1">
    <source>
        <dbReference type="EMBL" id="SHE88501.1"/>
    </source>
</evidence>
<accession>A0A1M4X4Y6</accession>
<keyword evidence="2" id="KW-1185">Reference proteome</keyword>
<gene>
    <name evidence="1" type="ORF">SAMN02745164_01333</name>
</gene>
<dbReference type="AlphaFoldDB" id="A0A1M4X4Y6"/>
<evidence type="ECO:0000313" key="2">
    <source>
        <dbReference type="Proteomes" id="UP000184334"/>
    </source>
</evidence>
<name>A0A1M4X4Y6_MARH1</name>
<reference evidence="1" key="1">
    <citation type="submission" date="2016-11" db="EMBL/GenBank/DDBJ databases">
        <authorList>
            <person name="Varghese N."/>
            <person name="Submissions S."/>
        </authorList>
    </citation>
    <scope>NUCLEOTIDE SEQUENCE [LARGE SCALE GENOMIC DNA]</scope>
    <source>
        <strain evidence="1">DSM 16785</strain>
    </source>
</reference>
<dbReference type="OrthoDB" id="45877at2"/>
<comment type="caution">
    <text evidence="1">The sequence shown here is derived from an EMBL/GenBank/DDBJ whole genome shotgun (WGS) entry which is preliminary data.</text>
</comment>
<dbReference type="EMBL" id="FQUI01000020">
    <property type="protein sequence ID" value="SHE88501.1"/>
    <property type="molecule type" value="Genomic_DNA"/>
</dbReference>
<dbReference type="RefSeq" id="WP_072864744.1">
    <property type="nucleotide sequence ID" value="NZ_FQUI01000020.1"/>
</dbReference>
<dbReference type="Proteomes" id="UP000184334">
    <property type="component" value="Unassembled WGS sequence"/>
</dbReference>